<dbReference type="InterPro" id="IPR046513">
    <property type="entry name" value="DUF6691"/>
</dbReference>
<proteinExistence type="predicted"/>
<protein>
    <submittedName>
        <fullName evidence="2">YeeE/YedE family protein</fullName>
    </submittedName>
</protein>
<feature type="transmembrane region" description="Helical" evidence="1">
    <location>
        <begin position="41"/>
        <end position="60"/>
    </location>
</feature>
<keyword evidence="1" id="KW-1133">Transmembrane helix</keyword>
<reference evidence="2 3" key="1">
    <citation type="journal article" date="2011" name="Int. J. Syst. Evol. Microbiol.">
        <title>Zhongshania antarctica gen. nov., sp. nov. and Zhongshania guokunii sp. nov., gammaproteobacteria respectively isolated from coastal attached (fast) ice and surface seawater of the Antarctic.</title>
        <authorList>
            <person name="Li H.J."/>
            <person name="Zhang X.Y."/>
            <person name="Chen C.X."/>
            <person name="Zhang Y.J."/>
            <person name="Gao Z.M."/>
            <person name="Yu Y."/>
            <person name="Chen X.L."/>
            <person name="Chen B."/>
            <person name="Zhang Y.Z."/>
        </authorList>
    </citation>
    <scope>NUCLEOTIDE SEQUENCE [LARGE SCALE GENOMIC DNA]</scope>
    <source>
        <strain evidence="2 3">15-R06ZXC-3</strain>
    </source>
</reference>
<organism evidence="2 3">
    <name type="scientific">Thioclava arctica</name>
    <dbReference type="NCBI Taxonomy" id="3238301"/>
    <lineage>
        <taxon>Bacteria</taxon>
        <taxon>Pseudomonadati</taxon>
        <taxon>Pseudomonadota</taxon>
        <taxon>Alphaproteobacteria</taxon>
        <taxon>Rhodobacterales</taxon>
        <taxon>Paracoccaceae</taxon>
        <taxon>Thioclava</taxon>
    </lineage>
</organism>
<comment type="caution">
    <text evidence="2">The sequence shown here is derived from an EMBL/GenBank/DDBJ whole genome shotgun (WGS) entry which is preliminary data.</text>
</comment>
<sequence>MRNFFAFLSGGLFGAGLLVAGMVDSAKVQGWLDIFGNWDPTLAFVMGGAVGVMFFVWIFASKREKSVLGSPMPGPFPRLVDRNLVLGSLLFGAGWGLAGLCPGPAMGSLSFNGWEGWLFIIAMGVGMALAPRVKGWLSVFDRSTLEVPPCENIPEEERALARDSRAPAR</sequence>
<keyword evidence="1" id="KW-0472">Membrane</keyword>
<dbReference type="Pfam" id="PF20398">
    <property type="entry name" value="DUF6691"/>
    <property type="match status" value="1"/>
</dbReference>
<dbReference type="RefSeq" id="WP_366929961.1">
    <property type="nucleotide sequence ID" value="NZ_JBFRYC010000001.1"/>
</dbReference>
<dbReference type="Proteomes" id="UP001557465">
    <property type="component" value="Unassembled WGS sequence"/>
</dbReference>
<evidence type="ECO:0000313" key="3">
    <source>
        <dbReference type="Proteomes" id="UP001557465"/>
    </source>
</evidence>
<evidence type="ECO:0000313" key="2">
    <source>
        <dbReference type="EMBL" id="MEX1660441.1"/>
    </source>
</evidence>
<evidence type="ECO:0000256" key="1">
    <source>
        <dbReference type="SAM" id="Phobius"/>
    </source>
</evidence>
<gene>
    <name evidence="2" type="ORF">AB4874_02075</name>
</gene>
<name>A0ABV3TFQ5_9RHOB</name>
<feature type="transmembrane region" description="Helical" evidence="1">
    <location>
        <begin position="84"/>
        <end position="105"/>
    </location>
</feature>
<keyword evidence="1" id="KW-0812">Transmembrane</keyword>
<dbReference type="EMBL" id="JBFRYC010000001">
    <property type="protein sequence ID" value="MEX1660441.1"/>
    <property type="molecule type" value="Genomic_DNA"/>
</dbReference>
<keyword evidence="3" id="KW-1185">Reference proteome</keyword>
<accession>A0ABV3TFQ5</accession>
<feature type="transmembrane region" description="Helical" evidence="1">
    <location>
        <begin position="117"/>
        <end position="133"/>
    </location>
</feature>